<comment type="caution">
    <text evidence="1">The sequence shown here is derived from an EMBL/GenBank/DDBJ whole genome shotgun (WGS) entry which is preliminary data.</text>
</comment>
<accession>A0ABP8ZEY7</accession>
<evidence type="ECO:0000313" key="1">
    <source>
        <dbReference type="EMBL" id="GAA4754525.1"/>
    </source>
</evidence>
<protein>
    <recommendedName>
        <fullName evidence="3">DUF4262 domain-containing protein</fullName>
    </recommendedName>
</protein>
<evidence type="ECO:0008006" key="3">
    <source>
        <dbReference type="Google" id="ProtNLM"/>
    </source>
</evidence>
<keyword evidence="2" id="KW-1185">Reference proteome</keyword>
<name>A0ABP8ZEY7_9ACTN</name>
<dbReference type="InterPro" id="IPR025358">
    <property type="entry name" value="DUF4262"/>
</dbReference>
<dbReference type="Pfam" id="PF14081">
    <property type="entry name" value="DUF4262"/>
    <property type="match status" value="1"/>
</dbReference>
<evidence type="ECO:0000313" key="2">
    <source>
        <dbReference type="Proteomes" id="UP001500822"/>
    </source>
</evidence>
<dbReference type="RefSeq" id="WP_345313950.1">
    <property type="nucleotide sequence ID" value="NZ_BAABIE010000013.1"/>
</dbReference>
<sequence>MCEHDPRCQGTDDLVGQALAQIMAGRWAVTGVYSDETGPPLAYTTGLVEHGRPELLIYGLEPEQALPIVNRVAELVVADADVLAQPYLDRVLRPPYRLALLPAVHTDELTVTRLLYGPDVSAVQLIWPDVDGRYPWDHGYGYASYIQPLTGVPRPLAG</sequence>
<dbReference type="Proteomes" id="UP001500822">
    <property type="component" value="Unassembled WGS sequence"/>
</dbReference>
<organism evidence="1 2">
    <name type="scientific">Gordonia alkaliphila</name>
    <dbReference type="NCBI Taxonomy" id="1053547"/>
    <lineage>
        <taxon>Bacteria</taxon>
        <taxon>Bacillati</taxon>
        <taxon>Actinomycetota</taxon>
        <taxon>Actinomycetes</taxon>
        <taxon>Mycobacteriales</taxon>
        <taxon>Gordoniaceae</taxon>
        <taxon>Gordonia</taxon>
    </lineage>
</organism>
<proteinExistence type="predicted"/>
<dbReference type="EMBL" id="BAABIE010000013">
    <property type="protein sequence ID" value="GAA4754525.1"/>
    <property type="molecule type" value="Genomic_DNA"/>
</dbReference>
<reference evidence="2" key="1">
    <citation type="journal article" date="2019" name="Int. J. Syst. Evol. Microbiol.">
        <title>The Global Catalogue of Microorganisms (GCM) 10K type strain sequencing project: providing services to taxonomists for standard genome sequencing and annotation.</title>
        <authorList>
            <consortium name="The Broad Institute Genomics Platform"/>
            <consortium name="The Broad Institute Genome Sequencing Center for Infectious Disease"/>
            <person name="Wu L."/>
            <person name="Ma J."/>
        </authorList>
    </citation>
    <scope>NUCLEOTIDE SEQUENCE [LARGE SCALE GENOMIC DNA]</scope>
    <source>
        <strain evidence="2">JCM 18077</strain>
    </source>
</reference>
<gene>
    <name evidence="1" type="ORF">GCM10023217_27740</name>
</gene>